<accession>A0ACC2G3B4</accession>
<proteinExistence type="predicted"/>
<comment type="caution">
    <text evidence="1">The sequence shown here is derived from an EMBL/GenBank/DDBJ whole genome shotgun (WGS) entry which is preliminary data.</text>
</comment>
<protein>
    <submittedName>
        <fullName evidence="1">Uncharacterized protein</fullName>
    </submittedName>
</protein>
<sequence length="384" mass="42394">MSAVVLPVEKMFVEDSSLNHEYLTILGLPELRSAASKVALGENSPAIKDGRVLFQSVFVFFLLLSPAENHNAVFADAGFTDIRPYYYWDGANKGLDRTGIMNDLEKAPEHSIFVLHACAHNLTGTDPTPAEWEKIAEVMKVRREKELRNRKEPASWICWVEPGSLVHGQKTSKHGPAGTPDPQTACDGSDYNVPSIVNATGHGKDQEHQKKQENGLKRLLHQDLNLTCITPWPHQKSVAERYSLDGRFIKGGTTFSPEVKPEKPKVPPYWHCKRGAAGGSLPSLNWYMRNKVVSSTSLIATKTESVARKPQSRGPAGTPDPQTACDGSDYNVPSIVQRNRSLVKTKSTKRSRRTRVNAETENAVTCIDPSTSSSFTGGLFRRGM</sequence>
<dbReference type="Proteomes" id="UP001157502">
    <property type="component" value="Chromosome 18"/>
</dbReference>
<organism evidence="1 2">
    <name type="scientific">Dallia pectoralis</name>
    <name type="common">Alaska blackfish</name>
    <dbReference type="NCBI Taxonomy" id="75939"/>
    <lineage>
        <taxon>Eukaryota</taxon>
        <taxon>Metazoa</taxon>
        <taxon>Chordata</taxon>
        <taxon>Craniata</taxon>
        <taxon>Vertebrata</taxon>
        <taxon>Euteleostomi</taxon>
        <taxon>Actinopterygii</taxon>
        <taxon>Neopterygii</taxon>
        <taxon>Teleostei</taxon>
        <taxon>Protacanthopterygii</taxon>
        <taxon>Esociformes</taxon>
        <taxon>Umbridae</taxon>
        <taxon>Dallia</taxon>
    </lineage>
</organism>
<dbReference type="EMBL" id="CM055745">
    <property type="protein sequence ID" value="KAJ7997953.1"/>
    <property type="molecule type" value="Genomic_DNA"/>
</dbReference>
<name>A0ACC2G3B4_DALPE</name>
<gene>
    <name evidence="1" type="ORF">DPEC_G00217510</name>
</gene>
<evidence type="ECO:0000313" key="1">
    <source>
        <dbReference type="EMBL" id="KAJ7997953.1"/>
    </source>
</evidence>
<reference evidence="1" key="1">
    <citation type="submission" date="2021-05" db="EMBL/GenBank/DDBJ databases">
        <authorList>
            <person name="Pan Q."/>
            <person name="Jouanno E."/>
            <person name="Zahm M."/>
            <person name="Klopp C."/>
            <person name="Cabau C."/>
            <person name="Louis A."/>
            <person name="Berthelot C."/>
            <person name="Parey E."/>
            <person name="Roest Crollius H."/>
            <person name="Montfort J."/>
            <person name="Robinson-Rechavi M."/>
            <person name="Bouchez O."/>
            <person name="Lampietro C."/>
            <person name="Lopez Roques C."/>
            <person name="Donnadieu C."/>
            <person name="Postlethwait J."/>
            <person name="Bobe J."/>
            <person name="Dillon D."/>
            <person name="Chandos A."/>
            <person name="von Hippel F."/>
            <person name="Guiguen Y."/>
        </authorList>
    </citation>
    <scope>NUCLEOTIDE SEQUENCE</scope>
    <source>
        <strain evidence="1">YG-Jan2019</strain>
    </source>
</reference>
<keyword evidence="2" id="KW-1185">Reference proteome</keyword>
<evidence type="ECO:0000313" key="2">
    <source>
        <dbReference type="Proteomes" id="UP001157502"/>
    </source>
</evidence>